<dbReference type="InterPro" id="IPR011009">
    <property type="entry name" value="Kinase-like_dom_sf"/>
</dbReference>
<feature type="compositionally biased region" description="Low complexity" evidence="12">
    <location>
        <begin position="428"/>
        <end position="446"/>
    </location>
</feature>
<evidence type="ECO:0000256" key="5">
    <source>
        <dbReference type="ARBA" id="ARBA00022777"/>
    </source>
</evidence>
<dbReference type="OrthoDB" id="10254671at2759"/>
<dbReference type="GO" id="GO:0004674">
    <property type="term" value="F:protein serine/threonine kinase activity"/>
    <property type="evidence" value="ECO:0007669"/>
    <property type="project" value="UniProtKB-KW"/>
</dbReference>
<dbReference type="InterPro" id="IPR008271">
    <property type="entry name" value="Ser/Thr_kinase_AS"/>
</dbReference>
<dbReference type="Proteomes" id="UP000612055">
    <property type="component" value="Unassembled WGS sequence"/>
</dbReference>
<keyword evidence="4 10" id="KW-0547">Nucleotide-binding</keyword>
<dbReference type="AlphaFoldDB" id="A0A836BRU8"/>
<dbReference type="GO" id="GO:0005956">
    <property type="term" value="C:protein kinase CK2 complex"/>
    <property type="evidence" value="ECO:0007669"/>
    <property type="project" value="TreeGrafter"/>
</dbReference>
<dbReference type="PANTHER" id="PTHR24054">
    <property type="entry name" value="CASEIN KINASE II SUBUNIT ALPHA"/>
    <property type="match status" value="1"/>
</dbReference>
<feature type="binding site" evidence="10">
    <location>
        <position position="84"/>
    </location>
    <ligand>
        <name>ATP</name>
        <dbReference type="ChEBI" id="CHEBI:30616"/>
    </ligand>
</feature>
<feature type="domain" description="Protein kinase" evidence="13">
    <location>
        <begin position="50"/>
        <end position="340"/>
    </location>
</feature>
<evidence type="ECO:0000256" key="8">
    <source>
        <dbReference type="ARBA" id="ARBA00048679"/>
    </source>
</evidence>
<evidence type="ECO:0000256" key="6">
    <source>
        <dbReference type="ARBA" id="ARBA00022840"/>
    </source>
</evidence>
<comment type="catalytic activity">
    <reaction evidence="8">
        <text>L-seryl-[protein] + ATP = O-phospho-L-seryl-[protein] + ADP + H(+)</text>
        <dbReference type="Rhea" id="RHEA:17989"/>
        <dbReference type="Rhea" id="RHEA-COMP:9863"/>
        <dbReference type="Rhea" id="RHEA-COMP:11604"/>
        <dbReference type="ChEBI" id="CHEBI:15378"/>
        <dbReference type="ChEBI" id="CHEBI:29999"/>
        <dbReference type="ChEBI" id="CHEBI:30616"/>
        <dbReference type="ChEBI" id="CHEBI:83421"/>
        <dbReference type="ChEBI" id="CHEBI:456216"/>
        <dbReference type="EC" id="2.7.11.1"/>
    </reaction>
</comment>
<evidence type="ECO:0000256" key="3">
    <source>
        <dbReference type="ARBA" id="ARBA00022679"/>
    </source>
</evidence>
<dbReference type="CDD" id="cd14132">
    <property type="entry name" value="STKc_CK2_alpha"/>
    <property type="match status" value="1"/>
</dbReference>
<keyword evidence="2 11" id="KW-0723">Serine/threonine-protein kinase</keyword>
<evidence type="ECO:0000256" key="10">
    <source>
        <dbReference type="PROSITE-ProRule" id="PRU10141"/>
    </source>
</evidence>
<dbReference type="SMART" id="SM00220">
    <property type="entry name" value="S_TKc"/>
    <property type="match status" value="1"/>
</dbReference>
<feature type="region of interest" description="Disordered" evidence="12">
    <location>
        <begin position="366"/>
        <end position="446"/>
    </location>
</feature>
<dbReference type="SUPFAM" id="SSF56112">
    <property type="entry name" value="Protein kinase-like (PK-like)"/>
    <property type="match status" value="1"/>
</dbReference>
<gene>
    <name evidence="14" type="ORF">HYH03_014851</name>
</gene>
<reference evidence="14" key="1">
    <citation type="journal article" date="2020" name="bioRxiv">
        <title>Comparative genomics of Chlamydomonas.</title>
        <authorList>
            <person name="Craig R.J."/>
            <person name="Hasan A.R."/>
            <person name="Ness R.W."/>
            <person name="Keightley P.D."/>
        </authorList>
    </citation>
    <scope>NUCLEOTIDE SEQUENCE</scope>
    <source>
        <strain evidence="14">CCAP 11/70</strain>
    </source>
</reference>
<dbReference type="FunFam" id="3.30.200.20:FF:000088">
    <property type="entry name" value="Casein kinase II subunit alpha"/>
    <property type="match status" value="1"/>
</dbReference>
<dbReference type="Gene3D" id="1.10.510.10">
    <property type="entry name" value="Transferase(Phosphotransferase) domain 1"/>
    <property type="match status" value="1"/>
</dbReference>
<evidence type="ECO:0000313" key="14">
    <source>
        <dbReference type="EMBL" id="KAG2486550.1"/>
    </source>
</evidence>
<accession>A0A836BRU8</accession>
<dbReference type="EC" id="2.7.11.1" evidence="1"/>
<dbReference type="GO" id="GO:0005524">
    <property type="term" value="F:ATP binding"/>
    <property type="evidence" value="ECO:0007669"/>
    <property type="project" value="UniProtKB-UniRule"/>
</dbReference>
<keyword evidence="5" id="KW-0418">Kinase</keyword>
<dbReference type="EMBL" id="JAEHOE010000111">
    <property type="protein sequence ID" value="KAG2486550.1"/>
    <property type="molecule type" value="Genomic_DNA"/>
</dbReference>
<evidence type="ECO:0000259" key="13">
    <source>
        <dbReference type="PROSITE" id="PS50011"/>
    </source>
</evidence>
<dbReference type="GO" id="GO:0005634">
    <property type="term" value="C:nucleus"/>
    <property type="evidence" value="ECO:0007669"/>
    <property type="project" value="TreeGrafter"/>
</dbReference>
<dbReference type="PROSITE" id="PS00108">
    <property type="entry name" value="PROTEIN_KINASE_ST"/>
    <property type="match status" value="1"/>
</dbReference>
<dbReference type="Pfam" id="PF00069">
    <property type="entry name" value="Pkinase"/>
    <property type="match status" value="1"/>
</dbReference>
<name>A0A836BRU8_9CHLO</name>
<protein>
    <recommendedName>
        <fullName evidence="1">non-specific serine/threonine protein kinase</fullName>
        <ecNumber evidence="1">2.7.11.1</ecNumber>
    </recommendedName>
</protein>
<keyword evidence="3" id="KW-0808">Transferase</keyword>
<dbReference type="InterPro" id="IPR045216">
    <property type="entry name" value="CK2_alpha"/>
</dbReference>
<evidence type="ECO:0000256" key="9">
    <source>
        <dbReference type="ARBA" id="ARBA00061236"/>
    </source>
</evidence>
<comment type="caution">
    <text evidence="14">The sequence shown here is derived from an EMBL/GenBank/DDBJ whole genome shotgun (WGS) entry which is preliminary data.</text>
</comment>
<feature type="compositionally biased region" description="Gly residues" evidence="12">
    <location>
        <begin position="378"/>
        <end position="417"/>
    </location>
</feature>
<evidence type="ECO:0000256" key="4">
    <source>
        <dbReference type="ARBA" id="ARBA00022741"/>
    </source>
</evidence>
<evidence type="ECO:0000256" key="11">
    <source>
        <dbReference type="RuleBase" id="RU000304"/>
    </source>
</evidence>
<dbReference type="FunFam" id="1.10.510.10:FF:000059">
    <property type="entry name" value="Casein kinase II subunit alpha"/>
    <property type="match status" value="1"/>
</dbReference>
<comment type="similarity">
    <text evidence="9">Belongs to the protein kinase superfamily. Ser/Thr protein kinase family. CK2 subfamily.</text>
</comment>
<evidence type="ECO:0000313" key="15">
    <source>
        <dbReference type="Proteomes" id="UP000612055"/>
    </source>
</evidence>
<evidence type="ECO:0000256" key="12">
    <source>
        <dbReference type="SAM" id="MobiDB-lite"/>
    </source>
</evidence>
<evidence type="ECO:0000256" key="1">
    <source>
        <dbReference type="ARBA" id="ARBA00012513"/>
    </source>
</evidence>
<dbReference type="Gene3D" id="3.30.200.20">
    <property type="entry name" value="Phosphorylase Kinase, domain 1"/>
    <property type="match status" value="1"/>
</dbReference>
<evidence type="ECO:0000256" key="2">
    <source>
        <dbReference type="ARBA" id="ARBA00022527"/>
    </source>
</evidence>
<dbReference type="GO" id="GO:0051726">
    <property type="term" value="P:regulation of cell cycle"/>
    <property type="evidence" value="ECO:0007669"/>
    <property type="project" value="TreeGrafter"/>
</dbReference>
<dbReference type="InterPro" id="IPR000719">
    <property type="entry name" value="Prot_kinase_dom"/>
</dbReference>
<dbReference type="InterPro" id="IPR017441">
    <property type="entry name" value="Protein_kinase_ATP_BS"/>
</dbReference>
<keyword evidence="15" id="KW-1185">Reference proteome</keyword>
<keyword evidence="6 10" id="KW-0067">ATP-binding</keyword>
<dbReference type="PROSITE" id="PS00107">
    <property type="entry name" value="PROTEIN_KINASE_ATP"/>
    <property type="match status" value="1"/>
</dbReference>
<dbReference type="PROSITE" id="PS50011">
    <property type="entry name" value="PROTEIN_KINASE_DOM"/>
    <property type="match status" value="1"/>
</dbReference>
<dbReference type="PANTHER" id="PTHR24054:SF0">
    <property type="entry name" value="CASEIN KINASE II SUBUNIT ALPHA"/>
    <property type="match status" value="1"/>
</dbReference>
<dbReference type="GO" id="GO:0005829">
    <property type="term" value="C:cytosol"/>
    <property type="evidence" value="ECO:0007669"/>
    <property type="project" value="TreeGrafter"/>
</dbReference>
<evidence type="ECO:0000256" key="7">
    <source>
        <dbReference type="ARBA" id="ARBA00047899"/>
    </source>
</evidence>
<proteinExistence type="inferred from homology"/>
<sequence length="446" mass="49292">MAPQKRYPKSSRRKDALRLVAREHASVLLRKPAVYFDDTLNVTWGNQDSYEVIKQLGKGKYGEVYEGINLRLAARDKDRVCVIKVMRPVKEHRLRREVKILQHVSGGPNIVRLLEVVRDPETKTPSFVFDFVDAMPFKELQAAVTDLDVRYYIFQLLIALDYCHSRGIMHRDVKPGNVLIDHSKRELTLIDWGLADFYHPGKEYPVRVATRFYKGPELLVDIKDYTYSLDVWGVGCMLAALVFKKPVFFRGEDEFDQLVKVVRVLGSDGLYAYCEKYGVDLDPRLAQLCGYRPRVAWRKFVTPDNSHLASPEAFDLLDRLLAYDHHERLTCHEAIQHPYFDPVREGLPGFKPLPEPMAQLLASLEARRQQQQREQQAGPGGSGGASDGGQGGGEQAGGSGAGGGGAGGEEPGAGASGSGRASSRRGSKAAAAVAAAPAAQEAMALA</sequence>
<organism evidence="14 15">
    <name type="scientific">Edaphochlamys debaryana</name>
    <dbReference type="NCBI Taxonomy" id="47281"/>
    <lineage>
        <taxon>Eukaryota</taxon>
        <taxon>Viridiplantae</taxon>
        <taxon>Chlorophyta</taxon>
        <taxon>core chlorophytes</taxon>
        <taxon>Chlorophyceae</taxon>
        <taxon>CS clade</taxon>
        <taxon>Chlamydomonadales</taxon>
        <taxon>Chlamydomonadales incertae sedis</taxon>
        <taxon>Edaphochlamys</taxon>
    </lineage>
</organism>
<comment type="catalytic activity">
    <reaction evidence="7">
        <text>L-threonyl-[protein] + ATP = O-phospho-L-threonyl-[protein] + ADP + H(+)</text>
        <dbReference type="Rhea" id="RHEA:46608"/>
        <dbReference type="Rhea" id="RHEA-COMP:11060"/>
        <dbReference type="Rhea" id="RHEA-COMP:11605"/>
        <dbReference type="ChEBI" id="CHEBI:15378"/>
        <dbReference type="ChEBI" id="CHEBI:30013"/>
        <dbReference type="ChEBI" id="CHEBI:30616"/>
        <dbReference type="ChEBI" id="CHEBI:61977"/>
        <dbReference type="ChEBI" id="CHEBI:456216"/>
        <dbReference type="EC" id="2.7.11.1"/>
    </reaction>
</comment>